<proteinExistence type="predicted"/>
<dbReference type="RefSeq" id="WP_120367925.1">
    <property type="nucleotide sequence ID" value="NZ_RAXZ01000020.1"/>
</dbReference>
<dbReference type="AlphaFoldDB" id="A0A3A8G4J6"/>
<dbReference type="PANTHER" id="PTHR33973:SF4">
    <property type="entry name" value="OS07G0153300 PROTEIN"/>
    <property type="match status" value="1"/>
</dbReference>
<dbReference type="Pfam" id="PF07103">
    <property type="entry name" value="DUF1365"/>
    <property type="match status" value="1"/>
</dbReference>
<dbReference type="InterPro" id="IPR010775">
    <property type="entry name" value="DUF1365"/>
</dbReference>
<protein>
    <submittedName>
        <fullName evidence="1">DUF1365 domain-containing protein</fullName>
    </submittedName>
</protein>
<gene>
    <name evidence="1" type="ORF">D7V64_12720</name>
</gene>
<dbReference type="Proteomes" id="UP000281084">
    <property type="component" value="Unassembled WGS sequence"/>
</dbReference>
<dbReference type="EMBL" id="RAXZ01000020">
    <property type="protein sequence ID" value="RKG50170.1"/>
    <property type="molecule type" value="Genomic_DNA"/>
</dbReference>
<comment type="caution">
    <text evidence="1">The sequence shown here is derived from an EMBL/GenBank/DDBJ whole genome shotgun (WGS) entry which is preliminary data.</text>
</comment>
<organism evidence="1 2">
    <name type="scientific">Acinetobacter cumulans</name>
    <dbReference type="NCBI Taxonomy" id="2136182"/>
    <lineage>
        <taxon>Bacteria</taxon>
        <taxon>Pseudomonadati</taxon>
        <taxon>Pseudomonadota</taxon>
        <taxon>Gammaproteobacteria</taxon>
        <taxon>Moraxellales</taxon>
        <taxon>Moraxellaceae</taxon>
        <taxon>Acinetobacter</taxon>
    </lineage>
</organism>
<evidence type="ECO:0000313" key="1">
    <source>
        <dbReference type="EMBL" id="RKG50170.1"/>
    </source>
</evidence>
<name>A0A3A8G4J6_9GAMM</name>
<sequence>MQMYPLAIASTEIRHRRYLPKSHAFEVKLSYLCFDPDQLANFTQKSWFWSSSRWNLLTLDERDFLNMEYGSIRQKVARLLIKHENYHLPHAASIRVLALPRTLGFRFNSVVFYLVFGATDQLLFVLSEITNTPWNERQVYIHDCRNNADEYAPYQSHQFDFKKTFHVSPFMPMGLDYRWRFSFSDRQNVIYMQLFEQGILQFDATLKFSLQAITVPSQQHRYAVLKVLEPFRMVSGIYLHALRLWKKKIPFYRHPKKEKGKT</sequence>
<accession>A0A3A8G4J6</accession>
<dbReference type="PANTHER" id="PTHR33973">
    <property type="entry name" value="OS07G0153300 PROTEIN"/>
    <property type="match status" value="1"/>
</dbReference>
<evidence type="ECO:0000313" key="2">
    <source>
        <dbReference type="Proteomes" id="UP000281084"/>
    </source>
</evidence>
<reference evidence="1 2" key="1">
    <citation type="submission" date="2018-09" db="EMBL/GenBank/DDBJ databases">
        <title>The draft genome of Acinetobacter spp. strains.</title>
        <authorList>
            <person name="Qin J."/>
            <person name="Feng Y."/>
            <person name="Zong Z."/>
        </authorList>
    </citation>
    <scope>NUCLEOTIDE SEQUENCE [LARGE SCALE GENOMIC DNA]</scope>
    <source>
        <strain evidence="1 2">WCHAc060002</strain>
    </source>
</reference>